<evidence type="ECO:0000313" key="1">
    <source>
        <dbReference type="EMBL" id="NHZ67154.1"/>
    </source>
</evidence>
<protein>
    <recommendedName>
        <fullName evidence="3">RHS repeat-associated core domain-containing protein</fullName>
    </recommendedName>
</protein>
<evidence type="ECO:0000313" key="2">
    <source>
        <dbReference type="Proteomes" id="UP000610594"/>
    </source>
</evidence>
<proteinExistence type="predicted"/>
<dbReference type="NCBIfam" id="TIGR03696">
    <property type="entry name" value="Rhs_assc_core"/>
    <property type="match status" value="1"/>
</dbReference>
<feature type="non-terminal residue" evidence="1">
    <location>
        <position position="1"/>
    </location>
</feature>
<dbReference type="Gene3D" id="2.180.10.10">
    <property type="entry name" value="RHS repeat-associated core"/>
    <property type="match status" value="1"/>
</dbReference>
<gene>
    <name evidence="1" type="ORF">F1735_33695</name>
</gene>
<dbReference type="EMBL" id="WHJF01000315">
    <property type="protein sequence ID" value="NHZ67154.1"/>
    <property type="molecule type" value="Genomic_DNA"/>
</dbReference>
<sequence>YVQSDPIGLGGGINTYGYVGGNPLTFIDPFGLDSTCMAACKAVGGAVGGAAGYYGGGAAGGAAGGIVGGAAGSIVPVAGTAAGASAGATVGAIGGSRAGAAGGIWAGTAIGGAIGSMMCSASDSRREYCAKLYDDIISDCKAERNANKRMACYIAASKTESECLKGQH</sequence>
<keyword evidence="2" id="KW-1185">Reference proteome</keyword>
<dbReference type="RefSeq" id="WP_308628288.1">
    <property type="nucleotide sequence ID" value="NZ_WHJF01000315.1"/>
</dbReference>
<evidence type="ECO:0008006" key="3">
    <source>
        <dbReference type="Google" id="ProtNLM"/>
    </source>
</evidence>
<reference evidence="1 2" key="1">
    <citation type="submission" date="2019-10" db="EMBL/GenBank/DDBJ databases">
        <title>Taxonomy of Antarctic Massilia spp.: description of Massilia rubra sp. nov., Massilia aquatica sp. nov., Massilia mucilaginosa sp. nov., Massilia frigida sp. nov. isolated from streams, lakes and regoliths.</title>
        <authorList>
            <person name="Holochova P."/>
            <person name="Sedlacek I."/>
            <person name="Kralova S."/>
            <person name="Maslanova I."/>
            <person name="Busse H.-J."/>
            <person name="Stankova E."/>
            <person name="Vrbovska V."/>
            <person name="Kovarovic V."/>
            <person name="Bartak M."/>
            <person name="Svec P."/>
            <person name="Pantucek R."/>
        </authorList>
    </citation>
    <scope>NUCLEOTIDE SEQUENCE [LARGE SCALE GENOMIC DNA]</scope>
    <source>
        <strain evidence="1 2">CCM 8694</strain>
    </source>
</reference>
<name>A0ABX0MWM3_9BURK</name>
<organism evidence="1 2">
    <name type="scientific">Massilia genomosp. 1</name>
    <dbReference type="NCBI Taxonomy" id="2609280"/>
    <lineage>
        <taxon>Bacteria</taxon>
        <taxon>Pseudomonadati</taxon>
        <taxon>Pseudomonadota</taxon>
        <taxon>Betaproteobacteria</taxon>
        <taxon>Burkholderiales</taxon>
        <taxon>Oxalobacteraceae</taxon>
        <taxon>Telluria group</taxon>
        <taxon>Massilia</taxon>
    </lineage>
</organism>
<dbReference type="InterPro" id="IPR022385">
    <property type="entry name" value="Rhs_assc_core"/>
</dbReference>
<comment type="caution">
    <text evidence="1">The sequence shown here is derived from an EMBL/GenBank/DDBJ whole genome shotgun (WGS) entry which is preliminary data.</text>
</comment>
<accession>A0ABX0MWM3</accession>
<dbReference type="Proteomes" id="UP000610594">
    <property type="component" value="Unassembled WGS sequence"/>
</dbReference>